<dbReference type="EMBL" id="RKLN01000002">
    <property type="protein sequence ID" value="RVW04893.1"/>
    <property type="molecule type" value="Genomic_DNA"/>
</dbReference>
<comment type="cofactor">
    <cofactor evidence="1 8">
        <name>thiamine diphosphate</name>
        <dbReference type="ChEBI" id="CHEBI:58937"/>
    </cofactor>
</comment>
<dbReference type="InterPro" id="IPR004660">
    <property type="entry name" value="PDH_E1"/>
</dbReference>
<dbReference type="GO" id="GO:0004739">
    <property type="term" value="F:pyruvate dehydrogenase (acetyl-transferring) activity"/>
    <property type="evidence" value="ECO:0007669"/>
    <property type="project" value="UniProtKB-EC"/>
</dbReference>
<accession>A0A438B1P7</accession>
<name>A0A438B1P7_9NOCA</name>
<dbReference type="GO" id="GO:0000287">
    <property type="term" value="F:magnesium ion binding"/>
    <property type="evidence" value="ECO:0007669"/>
    <property type="project" value="UniProtKB-ARBA"/>
</dbReference>
<feature type="binding site" evidence="9">
    <location>
        <position position="308"/>
    </location>
    <ligand>
        <name>Mg(2+)</name>
        <dbReference type="ChEBI" id="CHEBI:18420"/>
    </ligand>
</feature>
<comment type="function">
    <text evidence="8">Component of the pyruvate dehydrogenase (PDH) complex, that catalyzes the overall conversion of pyruvate to acetyl-CoA and CO(2).</text>
</comment>
<dbReference type="RefSeq" id="WP_127946618.1">
    <property type="nucleotide sequence ID" value="NZ_RKLN01000002.1"/>
</dbReference>
<dbReference type="Pfam" id="PF22613">
    <property type="entry name" value="Transketolase_C_1"/>
    <property type="match status" value="1"/>
</dbReference>
<keyword evidence="6 8" id="KW-0670">Pyruvate</keyword>
<dbReference type="InterPro" id="IPR051157">
    <property type="entry name" value="PDH/Transketolase"/>
</dbReference>
<evidence type="ECO:0000259" key="12">
    <source>
        <dbReference type="Pfam" id="PF17831"/>
    </source>
</evidence>
<evidence type="ECO:0000259" key="13">
    <source>
        <dbReference type="Pfam" id="PF22613"/>
    </source>
</evidence>
<dbReference type="InterPro" id="IPR035807">
    <property type="entry name" value="PDC_E1_N"/>
</dbReference>
<dbReference type="InterPro" id="IPR009014">
    <property type="entry name" value="Transketo_C/PFOR_II"/>
</dbReference>
<dbReference type="Gene3D" id="3.40.50.970">
    <property type="match status" value="2"/>
</dbReference>
<comment type="caution">
    <text evidence="14">The sequence shown here is derived from an EMBL/GenBank/DDBJ whole genome shotgun (WGS) entry which is preliminary data.</text>
</comment>
<evidence type="ECO:0000256" key="7">
    <source>
        <dbReference type="ARBA" id="ARBA00051231"/>
    </source>
</evidence>
<evidence type="ECO:0000313" key="15">
    <source>
        <dbReference type="Proteomes" id="UP000284333"/>
    </source>
</evidence>
<keyword evidence="5 8" id="KW-0786">Thiamine pyrophosphate</keyword>
<dbReference type="Gene3D" id="3.40.50.920">
    <property type="match status" value="1"/>
</dbReference>
<dbReference type="PIRSF" id="PIRSF000156">
    <property type="entry name" value="Pyruvate_dh_E1"/>
    <property type="match status" value="1"/>
</dbReference>
<dbReference type="PANTHER" id="PTHR43825">
    <property type="entry name" value="PYRUVATE DEHYDROGENASE E1 COMPONENT"/>
    <property type="match status" value="1"/>
</dbReference>
<dbReference type="InterPro" id="IPR005474">
    <property type="entry name" value="Transketolase_N"/>
</dbReference>
<dbReference type="Pfam" id="PF00456">
    <property type="entry name" value="Transketolase_N"/>
    <property type="match status" value="1"/>
</dbReference>
<feature type="domain" description="Pyruvate dehydrogenase E1 component middle" evidence="12">
    <location>
        <begin position="526"/>
        <end position="761"/>
    </location>
</feature>
<proteinExistence type="predicted"/>
<keyword evidence="4 8" id="KW-0560">Oxidoreductase</keyword>
<dbReference type="EC" id="1.2.4.1" evidence="2 8"/>
<keyword evidence="9" id="KW-0479">Metal-binding</keyword>
<comment type="catalytic activity">
    <reaction evidence="7 8">
        <text>N(6)-[(R)-lipoyl]-L-lysyl-[protein] + pyruvate + H(+) = N(6)-[(R)-S(8)-acetyldihydrolipoyl]-L-lysyl-[protein] + CO2</text>
        <dbReference type="Rhea" id="RHEA:19189"/>
        <dbReference type="Rhea" id="RHEA-COMP:10474"/>
        <dbReference type="Rhea" id="RHEA-COMP:10478"/>
        <dbReference type="ChEBI" id="CHEBI:15361"/>
        <dbReference type="ChEBI" id="CHEBI:15378"/>
        <dbReference type="ChEBI" id="CHEBI:16526"/>
        <dbReference type="ChEBI" id="CHEBI:83099"/>
        <dbReference type="ChEBI" id="CHEBI:83111"/>
        <dbReference type="EC" id="1.2.4.1"/>
    </reaction>
</comment>
<evidence type="ECO:0000256" key="3">
    <source>
        <dbReference type="ARBA" id="ARBA00017172"/>
    </source>
</evidence>
<reference evidence="14 15" key="1">
    <citation type="submission" date="2018-11" db="EMBL/GenBank/DDBJ databases">
        <title>Rhodococcus spongicola sp. nov. and Rhodococcus xishaensis sp. nov. from marine sponges.</title>
        <authorList>
            <person name="Li L."/>
            <person name="Lin H.W."/>
        </authorList>
    </citation>
    <scope>NUCLEOTIDE SEQUENCE [LARGE SCALE GENOMIC DNA]</scope>
    <source>
        <strain evidence="14 15">LHW50502</strain>
    </source>
</reference>
<evidence type="ECO:0000313" key="14">
    <source>
        <dbReference type="EMBL" id="RVW04893.1"/>
    </source>
</evidence>
<feature type="region of interest" description="Disordered" evidence="10">
    <location>
        <begin position="1"/>
        <end position="35"/>
    </location>
</feature>
<keyword evidence="15" id="KW-1185">Reference proteome</keyword>
<evidence type="ECO:0000256" key="5">
    <source>
        <dbReference type="ARBA" id="ARBA00023052"/>
    </source>
</evidence>
<dbReference type="InterPro" id="IPR055152">
    <property type="entry name" value="Transketolase-like_C_2"/>
</dbReference>
<dbReference type="PANTHER" id="PTHR43825:SF3">
    <property type="entry name" value="PYRUVATE DEHYDROGENASE E1 COMPONENT"/>
    <property type="match status" value="1"/>
</dbReference>
<dbReference type="NCBIfam" id="TIGR00759">
    <property type="entry name" value="aceE"/>
    <property type="match status" value="1"/>
</dbReference>
<dbReference type="Proteomes" id="UP000284333">
    <property type="component" value="Unassembled WGS sequence"/>
</dbReference>
<gene>
    <name evidence="14" type="primary">aceE</name>
    <name evidence="14" type="ORF">EF834_07880</name>
</gene>
<dbReference type="SUPFAM" id="SSF52922">
    <property type="entry name" value="TK C-terminal domain-like"/>
    <property type="match status" value="1"/>
</dbReference>
<evidence type="ECO:0000256" key="1">
    <source>
        <dbReference type="ARBA" id="ARBA00001964"/>
    </source>
</evidence>
<feature type="domain" description="Transketolase-like C-terminal" evidence="13">
    <location>
        <begin position="793"/>
        <end position="915"/>
    </location>
</feature>
<evidence type="ECO:0000256" key="2">
    <source>
        <dbReference type="ARBA" id="ARBA00012281"/>
    </source>
</evidence>
<dbReference type="InterPro" id="IPR029061">
    <property type="entry name" value="THDP-binding"/>
</dbReference>
<dbReference type="SUPFAM" id="SSF52518">
    <property type="entry name" value="Thiamin diphosphate-binding fold (THDP-binding)"/>
    <property type="match status" value="2"/>
</dbReference>
<evidence type="ECO:0000259" key="11">
    <source>
        <dbReference type="Pfam" id="PF00456"/>
    </source>
</evidence>
<evidence type="ECO:0000256" key="8">
    <source>
        <dbReference type="PIRNR" id="PIRNR000156"/>
    </source>
</evidence>
<feature type="domain" description="Transketolase N-terminal" evidence="11">
    <location>
        <begin position="178"/>
        <end position="347"/>
    </location>
</feature>
<dbReference type="FunFam" id="3.40.50.970:FF:000011">
    <property type="entry name" value="Pyruvate dehydrogenase E1 component"/>
    <property type="match status" value="1"/>
</dbReference>
<dbReference type="CDD" id="cd02017">
    <property type="entry name" value="TPP_E1_EcPDC_like"/>
    <property type="match status" value="1"/>
</dbReference>
<evidence type="ECO:0000256" key="6">
    <source>
        <dbReference type="ARBA" id="ARBA00023317"/>
    </source>
</evidence>
<dbReference type="AlphaFoldDB" id="A0A438B1P7"/>
<evidence type="ECO:0000256" key="4">
    <source>
        <dbReference type="ARBA" id="ARBA00023002"/>
    </source>
</evidence>
<dbReference type="InterPro" id="IPR041621">
    <property type="entry name" value="PDH_E1_M"/>
</dbReference>
<sequence>MSDLIQGPATSPNADTPRISGESSSSAAHAPGSDGRVRVIREGVASYLPDIDPDETNEWLESFDGLLARAGHSRARYLMLRLLERAGEKHVAIPALTSTDYVNTIPTENEPWFPGDEEVERRYRAWIRWNAAIMVHRAQRPGVGVGGHISTYASSAALYEVGFNHFFRGKDHPGGGDHIFVQGHASPGIYARAFLEGRIDAEQLDGFRQEASHAKSGGGLPSYPHPRLLPDFWEFPTVSMGLGPMNAIYQARFNHYLHDRGIKDTSDQHVWAFLGDGEMDEPESRGLAHVAATEGLDNLTFVVNCNLQRLDGPVRGNGKIIQELESFFRGTGWNVIKVVWGREWDALLHADKDGALVNLMNETPDGDYQTYKANDGAFVREHFFGRDPRTKALVAGLTDQEIWNLKRGGHDYRKIYAAYAAAMAHKGQPTVILAHTIKGYTLGKHFEGRNATHQMKKLTLDDLKRFRDIQRIPISDEELEKDPYLPPYYHPGPNSPEIQYMLERRKALGGFLPSRRTDAAPLTLPDDKAYAPVLKGSGKQDVATTMATVRVLKELLRDKEIGHRIVPIIPDEARTFGMDSWFPSLKIYNPNGQLYTSVDAELMLAYKESVVGQILHEGINEAGSTASFTAAGTSYATHGEPMIPVYIFYSMFGFQRTGDGLWAAADQMARGFVLGATAGRTTLTGEGLQHADGHSLLLASTNPAAVSYDPAFSYEIAHIIRDGLRRMYGGTRNPDGTTVPGFGGENIFYYLTVYNEPYIQPAEPEDLDVDGLLRGIYLYKAAAIPGDAAGRPVPRAQILVSGVTMPEGLRAQELLGEEWGVAADVWSVTSWGELRREGLECDREALHKPGIDAPQPYIAKVLAQAPGPFVAASDWMRAVPDQIRQWVPGPYTTLGTDGFGFSDTRPAARRYFNVDAESIAVAVLSALAETGELDRSKAVEAAARYRIDDVLAAPEQTSDPGVA</sequence>
<comment type="cofactor">
    <cofactor evidence="9">
        <name>Mg(2+)</name>
        <dbReference type="ChEBI" id="CHEBI:18420"/>
    </cofactor>
</comment>
<evidence type="ECO:0000256" key="9">
    <source>
        <dbReference type="PIRSR" id="PIRSR000156-1"/>
    </source>
</evidence>
<evidence type="ECO:0000256" key="10">
    <source>
        <dbReference type="SAM" id="MobiDB-lite"/>
    </source>
</evidence>
<dbReference type="OrthoDB" id="9759664at2"/>
<protein>
    <recommendedName>
        <fullName evidence="3 8">Pyruvate dehydrogenase E1 component</fullName>
        <ecNumber evidence="2 8">1.2.4.1</ecNumber>
    </recommendedName>
</protein>
<organism evidence="14 15">
    <name type="scientific">Rhodococcus spongiicola</name>
    <dbReference type="NCBI Taxonomy" id="2487352"/>
    <lineage>
        <taxon>Bacteria</taxon>
        <taxon>Bacillati</taxon>
        <taxon>Actinomycetota</taxon>
        <taxon>Actinomycetes</taxon>
        <taxon>Mycobacteriales</taxon>
        <taxon>Nocardiaceae</taxon>
        <taxon>Rhodococcus</taxon>
    </lineage>
</organism>
<keyword evidence="9" id="KW-0460">Magnesium</keyword>
<feature type="binding site" evidence="9">
    <location>
        <position position="276"/>
    </location>
    <ligand>
        <name>Mg(2+)</name>
        <dbReference type="ChEBI" id="CHEBI:18420"/>
    </ligand>
</feature>
<dbReference type="Pfam" id="PF17831">
    <property type="entry name" value="PDH_E1_M"/>
    <property type="match status" value="1"/>
</dbReference>
<feature type="binding site" evidence="9">
    <location>
        <position position="306"/>
    </location>
    <ligand>
        <name>Mg(2+)</name>
        <dbReference type="ChEBI" id="CHEBI:18420"/>
    </ligand>
</feature>